<dbReference type="EMBL" id="QMFB01000002">
    <property type="protein sequence ID" value="RAV22331.1"/>
    <property type="molecule type" value="Genomic_DNA"/>
</dbReference>
<dbReference type="GO" id="GO:0009847">
    <property type="term" value="P:spore germination"/>
    <property type="evidence" value="ECO:0007669"/>
    <property type="project" value="InterPro"/>
</dbReference>
<dbReference type="InterPro" id="IPR038501">
    <property type="entry name" value="Spore_GerAC_C_sf"/>
</dbReference>
<dbReference type="InterPro" id="IPR008844">
    <property type="entry name" value="Spore_GerAC-like"/>
</dbReference>
<evidence type="ECO:0000256" key="3">
    <source>
        <dbReference type="ARBA" id="ARBA00022544"/>
    </source>
</evidence>
<organism evidence="10 11">
    <name type="scientific">Paenibacillus contaminans</name>
    <dbReference type="NCBI Taxonomy" id="450362"/>
    <lineage>
        <taxon>Bacteria</taxon>
        <taxon>Bacillati</taxon>
        <taxon>Bacillota</taxon>
        <taxon>Bacilli</taxon>
        <taxon>Bacillales</taxon>
        <taxon>Paenibacillaceae</taxon>
        <taxon>Paenibacillus</taxon>
    </lineage>
</organism>
<dbReference type="Gene3D" id="3.30.300.210">
    <property type="entry name" value="Nutrient germinant receptor protein C, domain 3"/>
    <property type="match status" value="1"/>
</dbReference>
<dbReference type="Pfam" id="PF05504">
    <property type="entry name" value="Spore_GerAC"/>
    <property type="match status" value="1"/>
</dbReference>
<proteinExistence type="inferred from homology"/>
<dbReference type="NCBIfam" id="TIGR02887">
    <property type="entry name" value="spore_ger_x_C"/>
    <property type="match status" value="1"/>
</dbReference>
<evidence type="ECO:0000259" key="9">
    <source>
        <dbReference type="Pfam" id="PF25198"/>
    </source>
</evidence>
<dbReference type="PANTHER" id="PTHR35789">
    <property type="entry name" value="SPORE GERMINATION PROTEIN B3"/>
    <property type="match status" value="1"/>
</dbReference>
<feature type="domain" description="Spore germination protein N-terminal" evidence="9">
    <location>
        <begin position="43"/>
        <end position="213"/>
    </location>
</feature>
<feature type="domain" description="Spore germination GerAC-like C-terminal" evidence="8">
    <location>
        <begin position="224"/>
        <end position="384"/>
    </location>
</feature>
<keyword evidence="6" id="KW-0564">Palmitate</keyword>
<comment type="caution">
    <text evidence="10">The sequence shown here is derived from an EMBL/GenBank/DDBJ whole genome shotgun (WGS) entry which is preliminary data.</text>
</comment>
<keyword evidence="5" id="KW-0472">Membrane</keyword>
<evidence type="ECO:0000256" key="5">
    <source>
        <dbReference type="ARBA" id="ARBA00023136"/>
    </source>
</evidence>
<keyword evidence="11" id="KW-1185">Reference proteome</keyword>
<evidence type="ECO:0000313" key="10">
    <source>
        <dbReference type="EMBL" id="RAV22331.1"/>
    </source>
</evidence>
<comment type="similarity">
    <text evidence="2">Belongs to the GerABKC lipoprotein family.</text>
</comment>
<accession>A0A329MQS7</accession>
<dbReference type="Proteomes" id="UP000250369">
    <property type="component" value="Unassembled WGS sequence"/>
</dbReference>
<dbReference type="GO" id="GO:0016020">
    <property type="term" value="C:membrane"/>
    <property type="evidence" value="ECO:0007669"/>
    <property type="project" value="UniProtKB-SubCell"/>
</dbReference>
<dbReference type="InterPro" id="IPR046953">
    <property type="entry name" value="Spore_GerAC-like_C"/>
</dbReference>
<reference evidence="10 11" key="1">
    <citation type="journal article" date="2009" name="Int. J. Syst. Evol. Microbiol.">
        <title>Paenibacillus contaminans sp. nov., isolated from a contaminated laboratory plate.</title>
        <authorList>
            <person name="Chou J.H."/>
            <person name="Lee J.H."/>
            <person name="Lin M.C."/>
            <person name="Chang P.S."/>
            <person name="Arun A.B."/>
            <person name="Young C.C."/>
            <person name="Chen W.M."/>
        </authorList>
    </citation>
    <scope>NUCLEOTIDE SEQUENCE [LARGE SCALE GENOMIC DNA]</scope>
    <source>
        <strain evidence="10 11">CKOBP-6</strain>
    </source>
</reference>
<evidence type="ECO:0000313" key="11">
    <source>
        <dbReference type="Proteomes" id="UP000250369"/>
    </source>
</evidence>
<evidence type="ECO:0000259" key="8">
    <source>
        <dbReference type="Pfam" id="PF05504"/>
    </source>
</evidence>
<keyword evidence="3" id="KW-0309">Germination</keyword>
<gene>
    <name evidence="10" type="ORF">DQG23_05125</name>
</gene>
<comment type="subcellular location">
    <subcellularLocation>
        <location evidence="1">Membrane</location>
        <topology evidence="1">Lipid-anchor</topology>
    </subcellularLocation>
</comment>
<sequence length="387" mass="44032">MHAAVCLADRSQEQTWGKTITIMRLRQTMVLFSLTLLLSGCWDQRQLKNIRMVQTIGVDLLGEQKVRLSISIPTMKTAIESQGRVVTPKVSGEGHSVQEASSQLEKMVSQHMDLRETRVLLVNKAFAEKSLYETLDYFYREAQFPISIYVAITESSAKEIVNLEVEDRSLISEYLYDLIESNEEEGLIPKESTFLISSIMISQGFDNVLPLIDVVSQQERAKINGLALFHGKQMTGSLDSKHARSFVMMSRHMSFGTMTEQIGPKQSYLTFIYKRAKHKVKITMKDPITVDIYLTLNCFMADNPTGTPLNKALIEDISRKLEKVLSARAEETIRQLQQANCDGLGIGLQIKALHNKEWKTLDWNKEYPRIQIKPHVQVKIKNHGLLN</sequence>
<dbReference type="AlphaFoldDB" id="A0A329MQS7"/>
<evidence type="ECO:0000256" key="7">
    <source>
        <dbReference type="ARBA" id="ARBA00023288"/>
    </source>
</evidence>
<dbReference type="InterPro" id="IPR057336">
    <property type="entry name" value="GerAC_N"/>
</dbReference>
<evidence type="ECO:0000256" key="2">
    <source>
        <dbReference type="ARBA" id="ARBA00007886"/>
    </source>
</evidence>
<keyword evidence="7" id="KW-0449">Lipoprotein</keyword>
<keyword evidence="4" id="KW-0732">Signal</keyword>
<dbReference type="PANTHER" id="PTHR35789:SF1">
    <property type="entry name" value="SPORE GERMINATION PROTEIN B3"/>
    <property type="match status" value="1"/>
</dbReference>
<protein>
    <recommendedName>
        <fullName evidence="12">Ger(X)C family spore germination protein</fullName>
    </recommendedName>
</protein>
<evidence type="ECO:0000256" key="1">
    <source>
        <dbReference type="ARBA" id="ARBA00004635"/>
    </source>
</evidence>
<name>A0A329MQS7_9BACL</name>
<evidence type="ECO:0000256" key="6">
    <source>
        <dbReference type="ARBA" id="ARBA00023139"/>
    </source>
</evidence>
<dbReference type="Pfam" id="PF25198">
    <property type="entry name" value="Spore_GerAC_N"/>
    <property type="match status" value="1"/>
</dbReference>
<evidence type="ECO:0000256" key="4">
    <source>
        <dbReference type="ARBA" id="ARBA00022729"/>
    </source>
</evidence>
<evidence type="ECO:0008006" key="12">
    <source>
        <dbReference type="Google" id="ProtNLM"/>
    </source>
</evidence>